<dbReference type="AlphaFoldDB" id="A0A8H7EPK1"/>
<evidence type="ECO:0000259" key="4">
    <source>
        <dbReference type="PROSITE" id="PS50097"/>
    </source>
</evidence>
<dbReference type="SUPFAM" id="SSF117281">
    <property type="entry name" value="Kelch motif"/>
    <property type="match status" value="1"/>
</dbReference>
<evidence type="ECO:0000256" key="2">
    <source>
        <dbReference type="ARBA" id="ARBA00022737"/>
    </source>
</evidence>
<keyword evidence="1" id="KW-0880">Kelch repeat</keyword>
<comment type="caution">
    <text evidence="5">The sequence shown here is derived from an EMBL/GenBank/DDBJ whole genome shotgun (WGS) entry which is preliminary data.</text>
</comment>
<reference evidence="5" key="1">
    <citation type="submission" date="2020-01" db="EMBL/GenBank/DDBJ databases">
        <title>Genome Sequencing of Three Apophysomyces-Like Fungal Strains Confirms a Novel Fungal Genus in the Mucoromycota with divergent Burkholderia-like Endosymbiotic Bacteria.</title>
        <authorList>
            <person name="Stajich J.E."/>
            <person name="Macias A.M."/>
            <person name="Carter-House D."/>
            <person name="Lovett B."/>
            <person name="Kasson L.R."/>
            <person name="Berry K."/>
            <person name="Grigoriev I."/>
            <person name="Chang Y."/>
            <person name="Spatafora J."/>
            <person name="Kasson M.T."/>
        </authorList>
    </citation>
    <scope>NUCLEOTIDE SEQUENCE</scope>
    <source>
        <strain evidence="5">NRRL A-21654</strain>
    </source>
</reference>
<dbReference type="SMART" id="SM00225">
    <property type="entry name" value="BTB"/>
    <property type="match status" value="1"/>
</dbReference>
<dbReference type="GO" id="GO:0045454">
    <property type="term" value="P:cell redox homeostasis"/>
    <property type="evidence" value="ECO:0007669"/>
    <property type="project" value="TreeGrafter"/>
</dbReference>
<feature type="non-terminal residue" evidence="5">
    <location>
        <position position="466"/>
    </location>
</feature>
<gene>
    <name evidence="5" type="ORF">EC973_005103</name>
</gene>
<dbReference type="OrthoDB" id="432528at2759"/>
<dbReference type="InterPro" id="IPR015915">
    <property type="entry name" value="Kelch-typ_b-propeller"/>
</dbReference>
<feature type="domain" description="BTB" evidence="4">
    <location>
        <begin position="238"/>
        <end position="305"/>
    </location>
</feature>
<dbReference type="Gene3D" id="2.120.10.80">
    <property type="entry name" value="Kelch-type beta propeller"/>
    <property type="match status" value="1"/>
</dbReference>
<feature type="region of interest" description="Disordered" evidence="3">
    <location>
        <begin position="441"/>
        <end position="466"/>
    </location>
</feature>
<dbReference type="SUPFAM" id="SSF54695">
    <property type="entry name" value="POZ domain"/>
    <property type="match status" value="1"/>
</dbReference>
<dbReference type="PANTHER" id="PTHR43503:SF2">
    <property type="entry name" value="NEGATIVE REGULATOR OF SPORULATION MDS3-RELATED"/>
    <property type="match status" value="1"/>
</dbReference>
<dbReference type="EMBL" id="JABAYA010000292">
    <property type="protein sequence ID" value="KAF7721218.1"/>
    <property type="molecule type" value="Genomic_DNA"/>
</dbReference>
<evidence type="ECO:0000313" key="5">
    <source>
        <dbReference type="EMBL" id="KAF7721218.1"/>
    </source>
</evidence>
<proteinExistence type="predicted"/>
<dbReference type="GO" id="GO:0005829">
    <property type="term" value="C:cytosol"/>
    <property type="evidence" value="ECO:0007669"/>
    <property type="project" value="TreeGrafter"/>
</dbReference>
<dbReference type="GO" id="GO:0005739">
    <property type="term" value="C:mitochondrion"/>
    <property type="evidence" value="ECO:0007669"/>
    <property type="project" value="TreeGrafter"/>
</dbReference>
<keyword evidence="2" id="KW-0677">Repeat</keyword>
<dbReference type="InterPro" id="IPR000210">
    <property type="entry name" value="BTB/POZ_dom"/>
</dbReference>
<keyword evidence="6" id="KW-1185">Reference proteome</keyword>
<sequence>TYVLEELSVLDLKTYTWTRYKDMPARYNHSATLVDQKMYIYGGKDEHGHTVSDLYVIHLKALPYTPHLVLGGAHSQSGSKMVLMKSQHFCDTICGKLLVFGRYLPKNQPNNNNNKHLNDPSEAAYSLWLLDLDTLEWTRQECGGYFEIGGWNYFTVVSESSTKGDVNNLLFLGNTDPYRPQGYDHFRQVKSKSIAAMILINTESDALVINGESLGLYDVAPRPFPNDFARLLNNPELSDFVIIPSDGQKIYVHQVILIARWPHFQNMYRSGMAESLERQLEVPESYNVVMAFVKYLYTDCLDENEPWPVVCEVLVLSNMYLLTRLKKLCCERLYRRHLSVESCGLIFETAILAEETGLKLLVLDFIFQNYGAILKSEALMRVPLSVHQEFLEAVPEEAVLEVGRARYRSFKSGATGGLVSVSHSQSQPQQQQQQLSATNRYNGVNANPRSQTYEHSTSSLAATISL</sequence>
<evidence type="ECO:0000256" key="1">
    <source>
        <dbReference type="ARBA" id="ARBA00022441"/>
    </source>
</evidence>
<evidence type="ECO:0000256" key="3">
    <source>
        <dbReference type="SAM" id="MobiDB-lite"/>
    </source>
</evidence>
<dbReference type="Gene3D" id="3.30.710.10">
    <property type="entry name" value="Potassium Channel Kv1.1, Chain A"/>
    <property type="match status" value="1"/>
</dbReference>
<protein>
    <recommendedName>
        <fullName evidence="4">BTB domain-containing protein</fullName>
    </recommendedName>
</protein>
<dbReference type="PROSITE" id="PS50097">
    <property type="entry name" value="BTB"/>
    <property type="match status" value="1"/>
</dbReference>
<name>A0A8H7EPK1_9FUNG</name>
<dbReference type="Pfam" id="PF00651">
    <property type="entry name" value="BTB"/>
    <property type="match status" value="1"/>
</dbReference>
<dbReference type="Proteomes" id="UP000605846">
    <property type="component" value="Unassembled WGS sequence"/>
</dbReference>
<dbReference type="PANTHER" id="PTHR43503">
    <property type="entry name" value="MCG48959-RELATED"/>
    <property type="match status" value="1"/>
</dbReference>
<organism evidence="5 6">
    <name type="scientific">Apophysomyces ossiformis</name>
    <dbReference type="NCBI Taxonomy" id="679940"/>
    <lineage>
        <taxon>Eukaryota</taxon>
        <taxon>Fungi</taxon>
        <taxon>Fungi incertae sedis</taxon>
        <taxon>Mucoromycota</taxon>
        <taxon>Mucoromycotina</taxon>
        <taxon>Mucoromycetes</taxon>
        <taxon>Mucorales</taxon>
        <taxon>Mucorineae</taxon>
        <taxon>Mucoraceae</taxon>
        <taxon>Apophysomyces</taxon>
    </lineage>
</organism>
<accession>A0A8H7EPK1</accession>
<evidence type="ECO:0000313" key="6">
    <source>
        <dbReference type="Proteomes" id="UP000605846"/>
    </source>
</evidence>
<dbReference type="InterPro" id="IPR011333">
    <property type="entry name" value="SKP1/BTB/POZ_sf"/>
</dbReference>
<dbReference type="Pfam" id="PF24681">
    <property type="entry name" value="Kelch_KLHDC2_KLHL20_DRC7"/>
    <property type="match status" value="1"/>
</dbReference>